<organism evidence="11 12">
    <name type="scientific">Sulfuricaulis limicola</name>
    <dbReference type="NCBI Taxonomy" id="1620215"/>
    <lineage>
        <taxon>Bacteria</taxon>
        <taxon>Pseudomonadati</taxon>
        <taxon>Pseudomonadota</taxon>
        <taxon>Gammaproteobacteria</taxon>
        <taxon>Acidiferrobacterales</taxon>
        <taxon>Acidiferrobacteraceae</taxon>
        <taxon>Sulfuricaulis</taxon>
    </lineage>
</organism>
<dbReference type="GO" id="GO:0005737">
    <property type="term" value="C:cytoplasm"/>
    <property type="evidence" value="ECO:0007669"/>
    <property type="project" value="UniProtKB-SubCell"/>
</dbReference>
<keyword evidence="7 8" id="KW-0961">Cell wall biogenesis/degradation</keyword>
<dbReference type="GO" id="GO:0005524">
    <property type="term" value="F:ATP binding"/>
    <property type="evidence" value="ECO:0007669"/>
    <property type="project" value="UniProtKB-UniRule"/>
</dbReference>
<dbReference type="EMBL" id="AP014879">
    <property type="protein sequence ID" value="BAV32871.1"/>
    <property type="molecule type" value="Genomic_DNA"/>
</dbReference>
<evidence type="ECO:0000256" key="4">
    <source>
        <dbReference type="ARBA" id="ARBA00022598"/>
    </source>
</evidence>
<dbReference type="Pfam" id="PF08245">
    <property type="entry name" value="Mur_ligase_M"/>
    <property type="match status" value="1"/>
</dbReference>
<dbReference type="GO" id="GO:0008764">
    <property type="term" value="F:UDP-N-acetylmuramoylalanine-D-glutamate ligase activity"/>
    <property type="evidence" value="ECO:0007669"/>
    <property type="project" value="UniProtKB-UniRule"/>
</dbReference>
<feature type="domain" description="Mur ligase C-terminal" evidence="9">
    <location>
        <begin position="313"/>
        <end position="425"/>
    </location>
</feature>
<dbReference type="KEGG" id="slim:SCL_0549"/>
<dbReference type="EC" id="6.3.2.9" evidence="7 8"/>
<dbReference type="GO" id="GO:0009252">
    <property type="term" value="P:peptidoglycan biosynthetic process"/>
    <property type="evidence" value="ECO:0007669"/>
    <property type="project" value="UniProtKB-UniRule"/>
</dbReference>
<keyword evidence="7 8" id="KW-0131">Cell cycle</keyword>
<comment type="subcellular location">
    <subcellularLocation>
        <location evidence="1 7 8">Cytoplasm</location>
    </subcellularLocation>
</comment>
<evidence type="ECO:0000256" key="6">
    <source>
        <dbReference type="ARBA" id="ARBA00022840"/>
    </source>
</evidence>
<evidence type="ECO:0000256" key="8">
    <source>
        <dbReference type="RuleBase" id="RU003664"/>
    </source>
</evidence>
<evidence type="ECO:0000313" key="12">
    <source>
        <dbReference type="Proteomes" id="UP000243180"/>
    </source>
</evidence>
<keyword evidence="7 8" id="KW-0573">Peptidoglycan synthesis</keyword>
<comment type="function">
    <text evidence="7 8">Cell wall formation. Catalyzes the addition of glutamate to the nucleotide precursor UDP-N-acetylmuramoyl-L-alanine (UMA).</text>
</comment>
<evidence type="ECO:0000259" key="9">
    <source>
        <dbReference type="Pfam" id="PF02875"/>
    </source>
</evidence>
<dbReference type="GO" id="GO:0008360">
    <property type="term" value="P:regulation of cell shape"/>
    <property type="evidence" value="ECO:0007669"/>
    <property type="project" value="UniProtKB-KW"/>
</dbReference>
<dbReference type="PANTHER" id="PTHR43692">
    <property type="entry name" value="UDP-N-ACETYLMURAMOYLALANINE--D-GLUTAMATE LIGASE"/>
    <property type="match status" value="1"/>
</dbReference>
<evidence type="ECO:0000313" key="11">
    <source>
        <dbReference type="EMBL" id="BAV32871.1"/>
    </source>
</evidence>
<evidence type="ECO:0000256" key="7">
    <source>
        <dbReference type="HAMAP-Rule" id="MF_00639"/>
    </source>
</evidence>
<dbReference type="InterPro" id="IPR004101">
    <property type="entry name" value="Mur_ligase_C"/>
</dbReference>
<feature type="binding site" evidence="7">
    <location>
        <begin position="119"/>
        <end position="125"/>
    </location>
    <ligand>
        <name>ATP</name>
        <dbReference type="ChEBI" id="CHEBI:30616"/>
    </ligand>
</feature>
<dbReference type="PROSITE" id="PS51257">
    <property type="entry name" value="PROKAR_LIPOPROTEIN"/>
    <property type="match status" value="1"/>
</dbReference>
<dbReference type="FunCoup" id="A0A1B4XDJ4">
    <property type="interactions" value="518"/>
</dbReference>
<dbReference type="SUPFAM" id="SSF51984">
    <property type="entry name" value="MurCD N-terminal domain"/>
    <property type="match status" value="1"/>
</dbReference>
<comment type="similarity">
    <text evidence="7">Belongs to the MurCDEF family.</text>
</comment>
<keyword evidence="3 7" id="KW-0963">Cytoplasm</keyword>
<sequence length="450" mass="47765">MAGAMKKTETKRALVVGLGLTGISCVRHLVARGYDVTVADTREQPPKLEELRREFPRVTAHTGGLPAALLEDPGLLVVSPGVSVKEAGIARAVERGAEVAGDIELFAREATAPVIAITGANGKSTVTALAGEMCRQAGLETAVGGNIGVPALSLLADPEPDVYVLELSSFQLETTASLNARAATVLNITPDHMDRYHDIDEYAGAKARIFRGNGTMVLNTDDPRVMRMREPGRRLAGFGLGRPLAAQDYGLDEVNGETWLVHGKQPLMPAREVPLAGRHNLANVLAAMALAEAVGVTPEAACAAVRAFKGLEHRTQLVAEHRGVRWYDDSKGTNVGATVAALNGMTAPVILIAGGDGKGQDFSDLKPACARHARAVVLIGRDAPQIEAALDRAVPVHYAKDMHDAVHIAKGLAQAKDVVLLSPACASFDMFRNYEHRAEVFRQAVQEVTT</sequence>
<keyword evidence="7 8" id="KW-0133">Cell shape</keyword>
<dbReference type="InterPro" id="IPR013221">
    <property type="entry name" value="Mur_ligase_cen"/>
</dbReference>
<keyword evidence="6 7" id="KW-0067">ATP-binding</keyword>
<dbReference type="InParanoid" id="A0A1B4XDJ4"/>
<dbReference type="Proteomes" id="UP000243180">
    <property type="component" value="Chromosome"/>
</dbReference>
<dbReference type="GO" id="GO:0051301">
    <property type="term" value="P:cell division"/>
    <property type="evidence" value="ECO:0007669"/>
    <property type="project" value="UniProtKB-KW"/>
</dbReference>
<dbReference type="GO" id="GO:0071555">
    <property type="term" value="P:cell wall organization"/>
    <property type="evidence" value="ECO:0007669"/>
    <property type="project" value="UniProtKB-KW"/>
</dbReference>
<dbReference type="Gene3D" id="3.40.1190.10">
    <property type="entry name" value="Mur-like, catalytic domain"/>
    <property type="match status" value="1"/>
</dbReference>
<evidence type="ECO:0000256" key="2">
    <source>
        <dbReference type="ARBA" id="ARBA00004752"/>
    </source>
</evidence>
<dbReference type="InterPro" id="IPR036615">
    <property type="entry name" value="Mur_ligase_C_dom_sf"/>
</dbReference>
<dbReference type="Pfam" id="PF21799">
    <property type="entry name" value="MurD-like_N"/>
    <property type="match status" value="1"/>
</dbReference>
<name>A0A1B4XDJ4_9GAMM</name>
<dbReference type="NCBIfam" id="TIGR01087">
    <property type="entry name" value="murD"/>
    <property type="match status" value="1"/>
</dbReference>
<feature type="domain" description="Mur ligase central" evidence="10">
    <location>
        <begin position="117"/>
        <end position="291"/>
    </location>
</feature>
<comment type="catalytic activity">
    <reaction evidence="7 8">
        <text>UDP-N-acetyl-alpha-D-muramoyl-L-alanine + D-glutamate + ATP = UDP-N-acetyl-alpha-D-muramoyl-L-alanyl-D-glutamate + ADP + phosphate + H(+)</text>
        <dbReference type="Rhea" id="RHEA:16429"/>
        <dbReference type="ChEBI" id="CHEBI:15378"/>
        <dbReference type="ChEBI" id="CHEBI:29986"/>
        <dbReference type="ChEBI" id="CHEBI:30616"/>
        <dbReference type="ChEBI" id="CHEBI:43474"/>
        <dbReference type="ChEBI" id="CHEBI:83898"/>
        <dbReference type="ChEBI" id="CHEBI:83900"/>
        <dbReference type="ChEBI" id="CHEBI:456216"/>
        <dbReference type="EC" id="6.3.2.9"/>
    </reaction>
</comment>
<dbReference type="InterPro" id="IPR005762">
    <property type="entry name" value="MurD"/>
</dbReference>
<dbReference type="HAMAP" id="MF_00639">
    <property type="entry name" value="MurD"/>
    <property type="match status" value="1"/>
</dbReference>
<keyword evidence="4 7" id="KW-0436">Ligase</keyword>
<gene>
    <name evidence="7" type="primary">murD</name>
    <name evidence="11" type="ORF">SCL_0549</name>
</gene>
<keyword evidence="12" id="KW-1185">Reference proteome</keyword>
<dbReference type="Pfam" id="PF02875">
    <property type="entry name" value="Mur_ligase_C"/>
    <property type="match status" value="1"/>
</dbReference>
<dbReference type="SUPFAM" id="SSF53244">
    <property type="entry name" value="MurD-like peptide ligases, peptide-binding domain"/>
    <property type="match status" value="1"/>
</dbReference>
<keyword evidence="5 7" id="KW-0547">Nucleotide-binding</keyword>
<proteinExistence type="inferred from homology"/>
<evidence type="ECO:0000256" key="5">
    <source>
        <dbReference type="ARBA" id="ARBA00022741"/>
    </source>
</evidence>
<dbReference type="Gene3D" id="3.90.190.20">
    <property type="entry name" value="Mur ligase, C-terminal domain"/>
    <property type="match status" value="1"/>
</dbReference>
<dbReference type="Gene3D" id="3.40.50.720">
    <property type="entry name" value="NAD(P)-binding Rossmann-like Domain"/>
    <property type="match status" value="1"/>
</dbReference>
<dbReference type="OrthoDB" id="9809796at2"/>
<dbReference type="InterPro" id="IPR036565">
    <property type="entry name" value="Mur-like_cat_sf"/>
</dbReference>
<reference evidence="11 12" key="1">
    <citation type="submission" date="2015-05" db="EMBL/GenBank/DDBJ databases">
        <title>Complete genome sequence of a sulfur-oxidizing gammaproteobacterium strain HA5.</title>
        <authorList>
            <person name="Miura A."/>
            <person name="Kojima H."/>
            <person name="Fukui M."/>
        </authorList>
    </citation>
    <scope>NUCLEOTIDE SEQUENCE [LARGE SCALE GENOMIC DNA]</scope>
    <source>
        <strain evidence="11 12">HA5</strain>
    </source>
</reference>
<accession>A0A1B4XDJ4</accession>
<comment type="pathway">
    <text evidence="2 7 8">Cell wall biogenesis; peptidoglycan biosynthesis.</text>
</comment>
<dbReference type="SUPFAM" id="SSF53623">
    <property type="entry name" value="MurD-like peptide ligases, catalytic domain"/>
    <property type="match status" value="1"/>
</dbReference>
<dbReference type="AlphaFoldDB" id="A0A1B4XDJ4"/>
<dbReference type="PANTHER" id="PTHR43692:SF1">
    <property type="entry name" value="UDP-N-ACETYLMURAMOYLALANINE--D-GLUTAMATE LIGASE"/>
    <property type="match status" value="1"/>
</dbReference>
<evidence type="ECO:0000256" key="3">
    <source>
        <dbReference type="ARBA" id="ARBA00022490"/>
    </source>
</evidence>
<dbReference type="UniPathway" id="UPA00219"/>
<evidence type="ECO:0000256" key="1">
    <source>
        <dbReference type="ARBA" id="ARBA00004496"/>
    </source>
</evidence>
<keyword evidence="7 8" id="KW-0132">Cell division</keyword>
<evidence type="ECO:0000259" key="10">
    <source>
        <dbReference type="Pfam" id="PF08245"/>
    </source>
</evidence>
<protein>
    <recommendedName>
        <fullName evidence="7 8">UDP-N-acetylmuramoylalanine--D-glutamate ligase</fullName>
        <ecNumber evidence="7 8">6.3.2.9</ecNumber>
    </recommendedName>
    <alternativeName>
        <fullName evidence="7">D-glutamic acid-adding enzyme</fullName>
    </alternativeName>
    <alternativeName>
        <fullName evidence="7">UDP-N-acetylmuramoyl-L-alanyl-D-glutamate synthetase</fullName>
    </alternativeName>
</protein>